<feature type="chain" id="PRO_5032554185" description="VCBS repeat-containing protein" evidence="1">
    <location>
        <begin position="23"/>
        <end position="501"/>
    </location>
</feature>
<evidence type="ECO:0008006" key="4">
    <source>
        <dbReference type="Google" id="ProtNLM"/>
    </source>
</evidence>
<dbReference type="InterPro" id="IPR028994">
    <property type="entry name" value="Integrin_alpha_N"/>
</dbReference>
<evidence type="ECO:0000313" key="2">
    <source>
        <dbReference type="EMBL" id="MBB3167631.1"/>
    </source>
</evidence>
<reference evidence="2 3" key="1">
    <citation type="submission" date="2020-08" db="EMBL/GenBank/DDBJ databases">
        <title>Genomic Encyclopedia of Type Strains, Phase III (KMG-III): the genomes of soil and plant-associated and newly described type strains.</title>
        <authorList>
            <person name="Whitman W."/>
        </authorList>
    </citation>
    <scope>NUCLEOTIDE SEQUENCE [LARGE SCALE GENOMIC DNA]</scope>
    <source>
        <strain evidence="2 3">CECT 8571</strain>
    </source>
</reference>
<feature type="signal peptide" evidence="1">
    <location>
        <begin position="1"/>
        <end position="22"/>
    </location>
</feature>
<accession>A0A839ULJ4</accession>
<evidence type="ECO:0000256" key="1">
    <source>
        <dbReference type="SAM" id="SignalP"/>
    </source>
</evidence>
<dbReference type="Proteomes" id="UP000559987">
    <property type="component" value="Unassembled WGS sequence"/>
</dbReference>
<keyword evidence="1" id="KW-0732">Signal</keyword>
<evidence type="ECO:0000313" key="3">
    <source>
        <dbReference type="Proteomes" id="UP000559987"/>
    </source>
</evidence>
<sequence>MRYRMQLVATGFLLAWSQVNFAQSFEEHRIEAPGPLIQPAQTADLLPGGGHELILFTQSNNARQLHIYQWQGDSFSQAAHVAIAPEYFSYDISEPNDQGAQSLFFLAADSLAQLVVNGASAALEQRAAVRSLVRETQPSFIYRDAFLQPLQGKNQNAAVIADFDQLHVITHLGTAQQRQHTLPIGPQIIMDNRGARYTPAPIYTADINGDHRQDLIRPQEGQLHPFLQQEDGTFSAGAPLAIAPDISGVDWWYKRDINGQELDQSNLTYRKLERLQDINNDGRPDMIVRYTRSQGVLDRVNDYEIYLGQAASSAEPGAPVQFHRLPDSTIKAEGTLTGLNIIDMHGDQRPEILLSRFNIGITQIIGALLSGSIDQQVYLFAQDEQGHFGAKPAAKEQVALKFSLTSGRSGSAITLLADITGDDVQDLVLSKSGHTLEIYPGNRTEKLIAKKPLAYKTTLPEDGSHVRAADLNNDAKADLVLGYGKLDSPELSNTILLLITK</sequence>
<protein>
    <recommendedName>
        <fullName evidence="4">VCBS repeat-containing protein</fullName>
    </recommendedName>
</protein>
<dbReference type="SUPFAM" id="SSF69318">
    <property type="entry name" value="Integrin alpha N-terminal domain"/>
    <property type="match status" value="1"/>
</dbReference>
<dbReference type="Gene3D" id="2.130.10.130">
    <property type="entry name" value="Integrin alpha, N-terminal"/>
    <property type="match status" value="2"/>
</dbReference>
<name>A0A839ULJ4_9GAMM</name>
<keyword evidence="3" id="KW-1185">Reference proteome</keyword>
<gene>
    <name evidence="2" type="ORF">FHS30_000807</name>
</gene>
<dbReference type="RefSeq" id="WP_183908516.1">
    <property type="nucleotide sequence ID" value="NZ_JACHXZ010000001.1"/>
</dbReference>
<comment type="caution">
    <text evidence="2">The sequence shown here is derived from an EMBL/GenBank/DDBJ whole genome shotgun (WGS) entry which is preliminary data.</text>
</comment>
<dbReference type="EMBL" id="JACHXZ010000001">
    <property type="protein sequence ID" value="MBB3167631.1"/>
    <property type="molecule type" value="Genomic_DNA"/>
</dbReference>
<organism evidence="2 3">
    <name type="scientific">Simiduia aestuariiviva</name>
    <dbReference type="NCBI Taxonomy" id="1510459"/>
    <lineage>
        <taxon>Bacteria</taxon>
        <taxon>Pseudomonadati</taxon>
        <taxon>Pseudomonadota</taxon>
        <taxon>Gammaproteobacteria</taxon>
        <taxon>Cellvibrionales</taxon>
        <taxon>Cellvibrionaceae</taxon>
        <taxon>Simiduia</taxon>
    </lineage>
</organism>
<proteinExistence type="predicted"/>
<dbReference type="AlphaFoldDB" id="A0A839ULJ4"/>